<evidence type="ECO:0000256" key="1">
    <source>
        <dbReference type="SAM" id="SignalP"/>
    </source>
</evidence>
<comment type="caution">
    <text evidence="2">The sequence shown here is derived from an EMBL/GenBank/DDBJ whole genome shotgun (WGS) entry which is preliminary data.</text>
</comment>
<dbReference type="Proteomes" id="UP000324748">
    <property type="component" value="Unassembled WGS sequence"/>
</dbReference>
<dbReference type="OrthoDB" id="10572009at2759"/>
<dbReference type="Proteomes" id="UP000325313">
    <property type="component" value="Unassembled WGS sequence"/>
</dbReference>
<evidence type="ECO:0000313" key="4">
    <source>
        <dbReference type="Proteomes" id="UP000324748"/>
    </source>
</evidence>
<evidence type="ECO:0000313" key="2">
    <source>
        <dbReference type="EMBL" id="KAA1106530.1"/>
    </source>
</evidence>
<evidence type="ECO:0000313" key="5">
    <source>
        <dbReference type="Proteomes" id="UP000325313"/>
    </source>
</evidence>
<gene>
    <name evidence="2" type="ORF">PGT21_035933</name>
    <name evidence="3" type="ORF">PGTUg99_022918</name>
</gene>
<feature type="chain" id="PRO_5033847797" evidence="1">
    <location>
        <begin position="23"/>
        <end position="326"/>
    </location>
</feature>
<organism evidence="2 4">
    <name type="scientific">Puccinia graminis f. sp. tritici</name>
    <dbReference type="NCBI Taxonomy" id="56615"/>
    <lineage>
        <taxon>Eukaryota</taxon>
        <taxon>Fungi</taxon>
        <taxon>Dikarya</taxon>
        <taxon>Basidiomycota</taxon>
        <taxon>Pucciniomycotina</taxon>
        <taxon>Pucciniomycetes</taxon>
        <taxon>Pucciniales</taxon>
        <taxon>Pucciniaceae</taxon>
        <taxon>Puccinia</taxon>
    </lineage>
</organism>
<reference evidence="4 5" key="1">
    <citation type="submission" date="2019-05" db="EMBL/GenBank/DDBJ databases">
        <title>Emergence of the Ug99 lineage of the wheat stem rust pathogen through somatic hybridization.</title>
        <authorList>
            <person name="Li F."/>
            <person name="Upadhyaya N.M."/>
            <person name="Sperschneider J."/>
            <person name="Matny O."/>
            <person name="Nguyen-Phuc H."/>
            <person name="Mago R."/>
            <person name="Raley C."/>
            <person name="Miller M.E."/>
            <person name="Silverstein K.A.T."/>
            <person name="Henningsen E."/>
            <person name="Hirsch C.D."/>
            <person name="Visser B."/>
            <person name="Pretorius Z.A."/>
            <person name="Steffenson B.J."/>
            <person name="Schwessinger B."/>
            <person name="Dodds P.N."/>
            <person name="Figueroa M."/>
        </authorList>
    </citation>
    <scope>NUCLEOTIDE SEQUENCE [LARGE SCALE GENOMIC DNA]</scope>
    <source>
        <strain evidence="2">21-0</strain>
        <strain evidence="3 5">Ug99</strain>
    </source>
</reference>
<dbReference type="EMBL" id="VDEP01000172">
    <property type="protein sequence ID" value="KAA1126271.1"/>
    <property type="molecule type" value="Genomic_DNA"/>
</dbReference>
<evidence type="ECO:0000313" key="3">
    <source>
        <dbReference type="EMBL" id="KAA1126271.1"/>
    </source>
</evidence>
<proteinExistence type="predicted"/>
<accession>A0A5B0Q027</accession>
<dbReference type="EMBL" id="VSWC01000040">
    <property type="protein sequence ID" value="KAA1106530.1"/>
    <property type="molecule type" value="Genomic_DNA"/>
</dbReference>
<sequence length="326" mass="36939">MSPLFLIIVAFCAQCHLQYSLSSSVDIGSGYPRHHSPAEEISYSTLSSSTLSQSQNTNSLLLTRRSITRSRLGTIEEGEEEGVDERLTGDVENRTAVPPVEKPIESIDSCKGTCSVDLKQLPASNTAPVHIGPPEVEQRFEEQTSSHASEISDPPEAAREIRCKYPNLYRAWRECIPSDELNKAMSNFESMKKTGFFQIPLWIDEGLDVSRMLQIINFRINGIKLRHIDKPIDQVTLSEQSKIVKLFSGLETEGNFGKTLVRKKEYAQLLEYDKGIQDDFEKFTEISGKKFTQRVRIKAKSNFKSFSDDFGAALIIFERFRKMRNL</sequence>
<feature type="signal peptide" evidence="1">
    <location>
        <begin position="1"/>
        <end position="22"/>
    </location>
</feature>
<name>A0A5B0Q027_PUCGR</name>
<keyword evidence="4" id="KW-1185">Reference proteome</keyword>
<protein>
    <submittedName>
        <fullName evidence="2">Uncharacterized protein</fullName>
    </submittedName>
</protein>
<keyword evidence="1" id="KW-0732">Signal</keyword>
<dbReference type="AlphaFoldDB" id="A0A5B0Q027"/>